<feature type="region of interest" description="Disordered" evidence="1">
    <location>
        <begin position="1"/>
        <end position="20"/>
    </location>
</feature>
<evidence type="ECO:0000313" key="3">
    <source>
        <dbReference type="Proteomes" id="UP000823388"/>
    </source>
</evidence>
<dbReference type="AlphaFoldDB" id="A0A8T0TFG1"/>
<evidence type="ECO:0000313" key="2">
    <source>
        <dbReference type="EMBL" id="KAG2607346.1"/>
    </source>
</evidence>
<organism evidence="2 3">
    <name type="scientific">Panicum virgatum</name>
    <name type="common">Blackwell switchgrass</name>
    <dbReference type="NCBI Taxonomy" id="38727"/>
    <lineage>
        <taxon>Eukaryota</taxon>
        <taxon>Viridiplantae</taxon>
        <taxon>Streptophyta</taxon>
        <taxon>Embryophyta</taxon>
        <taxon>Tracheophyta</taxon>
        <taxon>Spermatophyta</taxon>
        <taxon>Magnoliopsida</taxon>
        <taxon>Liliopsida</taxon>
        <taxon>Poales</taxon>
        <taxon>Poaceae</taxon>
        <taxon>PACMAD clade</taxon>
        <taxon>Panicoideae</taxon>
        <taxon>Panicodae</taxon>
        <taxon>Paniceae</taxon>
        <taxon>Panicinae</taxon>
        <taxon>Panicum</taxon>
        <taxon>Panicum sect. Hiantes</taxon>
    </lineage>
</organism>
<dbReference type="EMBL" id="CM029044">
    <property type="protein sequence ID" value="KAG2607346.1"/>
    <property type="molecule type" value="Genomic_DNA"/>
</dbReference>
<evidence type="ECO:0000256" key="1">
    <source>
        <dbReference type="SAM" id="MobiDB-lite"/>
    </source>
</evidence>
<feature type="compositionally biased region" description="Basic and acidic residues" evidence="1">
    <location>
        <begin position="10"/>
        <end position="20"/>
    </location>
</feature>
<gene>
    <name evidence="2" type="ORF">PVAP13_4NG241911</name>
</gene>
<sequence>MLNSFFESESTIRPRGSSEDKSTCYLSMFRNRKSMLWAAFLLVRSKISRVTSIWNWFLNTQCKLCTKSFTTVVGSWLFSDECDREDLIKPTNSISCITEPSAFCSFYFSSDYVVYSLVIRSAQILVKSKFLSVARW</sequence>
<name>A0A8T0TFG1_PANVG</name>
<reference evidence="2" key="1">
    <citation type="submission" date="2020-05" db="EMBL/GenBank/DDBJ databases">
        <title>WGS assembly of Panicum virgatum.</title>
        <authorList>
            <person name="Lovell J.T."/>
            <person name="Jenkins J."/>
            <person name="Shu S."/>
            <person name="Juenger T.E."/>
            <person name="Schmutz J."/>
        </authorList>
    </citation>
    <scope>NUCLEOTIDE SEQUENCE</scope>
    <source>
        <strain evidence="2">AP13</strain>
    </source>
</reference>
<accession>A0A8T0TFG1</accession>
<keyword evidence="3" id="KW-1185">Reference proteome</keyword>
<dbReference type="Proteomes" id="UP000823388">
    <property type="component" value="Chromosome 4N"/>
</dbReference>
<protein>
    <submittedName>
        <fullName evidence="2">Uncharacterized protein</fullName>
    </submittedName>
</protein>
<proteinExistence type="predicted"/>
<comment type="caution">
    <text evidence="2">The sequence shown here is derived from an EMBL/GenBank/DDBJ whole genome shotgun (WGS) entry which is preliminary data.</text>
</comment>